<dbReference type="PANTHER" id="PTHR30616">
    <property type="entry name" value="UNCHARACTERIZED PROTEIN YFIH"/>
    <property type="match status" value="1"/>
</dbReference>
<dbReference type="SUPFAM" id="SSF64438">
    <property type="entry name" value="CNF1/YfiH-like putative cysteine hydrolases"/>
    <property type="match status" value="1"/>
</dbReference>
<dbReference type="PANTHER" id="PTHR30616:SF2">
    <property type="entry name" value="PURINE NUCLEOSIDE PHOSPHORYLASE LACC1"/>
    <property type="match status" value="1"/>
</dbReference>
<organism evidence="11 12">
    <name type="scientific">Arcicella rosea</name>
    <dbReference type="NCBI Taxonomy" id="502909"/>
    <lineage>
        <taxon>Bacteria</taxon>
        <taxon>Pseudomonadati</taxon>
        <taxon>Bacteroidota</taxon>
        <taxon>Cytophagia</taxon>
        <taxon>Cytophagales</taxon>
        <taxon>Flectobacillaceae</taxon>
        <taxon>Arcicella</taxon>
    </lineage>
</organism>
<proteinExistence type="inferred from homology"/>
<evidence type="ECO:0000313" key="12">
    <source>
        <dbReference type="Proteomes" id="UP000524404"/>
    </source>
</evidence>
<evidence type="ECO:0000256" key="8">
    <source>
        <dbReference type="ARBA" id="ARBA00048968"/>
    </source>
</evidence>
<comment type="similarity">
    <text evidence="2 10">Belongs to the purine nucleoside phosphorylase YfiH/LACC1 family.</text>
</comment>
<dbReference type="Gene3D" id="3.60.140.10">
    <property type="entry name" value="CNF1/YfiH-like putative cysteine hydrolases"/>
    <property type="match status" value="1"/>
</dbReference>
<evidence type="ECO:0000256" key="10">
    <source>
        <dbReference type="RuleBase" id="RU361274"/>
    </source>
</evidence>
<dbReference type="CDD" id="cd16833">
    <property type="entry name" value="YfiH"/>
    <property type="match status" value="1"/>
</dbReference>
<dbReference type="InterPro" id="IPR011324">
    <property type="entry name" value="Cytotoxic_necrot_fac-like_cat"/>
</dbReference>
<evidence type="ECO:0000256" key="4">
    <source>
        <dbReference type="ARBA" id="ARBA00022723"/>
    </source>
</evidence>
<dbReference type="GO" id="GO:0005507">
    <property type="term" value="F:copper ion binding"/>
    <property type="evidence" value="ECO:0007669"/>
    <property type="project" value="TreeGrafter"/>
</dbReference>
<dbReference type="GO" id="GO:0016787">
    <property type="term" value="F:hydrolase activity"/>
    <property type="evidence" value="ECO:0007669"/>
    <property type="project" value="UniProtKB-KW"/>
</dbReference>
<evidence type="ECO:0000256" key="7">
    <source>
        <dbReference type="ARBA" id="ARBA00047989"/>
    </source>
</evidence>
<dbReference type="NCBIfam" id="TIGR00726">
    <property type="entry name" value="peptidoglycan editing factor PgeF"/>
    <property type="match status" value="1"/>
</dbReference>
<dbReference type="Proteomes" id="UP000524404">
    <property type="component" value="Unassembled WGS sequence"/>
</dbReference>
<protein>
    <recommendedName>
        <fullName evidence="10">Purine nucleoside phosphorylase</fullName>
    </recommendedName>
</protein>
<dbReference type="GO" id="GO:0017061">
    <property type="term" value="F:S-methyl-5-thioadenosine phosphorylase activity"/>
    <property type="evidence" value="ECO:0007669"/>
    <property type="project" value="UniProtKB-EC"/>
</dbReference>
<comment type="catalytic activity">
    <reaction evidence="7">
        <text>adenosine + H2O + H(+) = inosine + NH4(+)</text>
        <dbReference type="Rhea" id="RHEA:24408"/>
        <dbReference type="ChEBI" id="CHEBI:15377"/>
        <dbReference type="ChEBI" id="CHEBI:15378"/>
        <dbReference type="ChEBI" id="CHEBI:16335"/>
        <dbReference type="ChEBI" id="CHEBI:17596"/>
        <dbReference type="ChEBI" id="CHEBI:28938"/>
        <dbReference type="EC" id="3.5.4.4"/>
    </reaction>
    <physiologicalReaction direction="left-to-right" evidence="7">
        <dbReference type="Rhea" id="RHEA:24409"/>
    </physiologicalReaction>
</comment>
<gene>
    <name evidence="11" type="ORF">HNP25_002282</name>
</gene>
<dbReference type="EMBL" id="JACHKT010000015">
    <property type="protein sequence ID" value="MBB6003624.1"/>
    <property type="molecule type" value="Genomic_DNA"/>
</dbReference>
<comment type="catalytic activity">
    <reaction evidence="8">
        <text>adenosine + phosphate = alpha-D-ribose 1-phosphate + adenine</text>
        <dbReference type="Rhea" id="RHEA:27642"/>
        <dbReference type="ChEBI" id="CHEBI:16335"/>
        <dbReference type="ChEBI" id="CHEBI:16708"/>
        <dbReference type="ChEBI" id="CHEBI:43474"/>
        <dbReference type="ChEBI" id="CHEBI:57720"/>
        <dbReference type="EC" id="2.4.2.1"/>
    </reaction>
    <physiologicalReaction direction="left-to-right" evidence="8">
        <dbReference type="Rhea" id="RHEA:27643"/>
    </physiologicalReaction>
</comment>
<name>A0A841EN36_9BACT</name>
<keyword evidence="6" id="KW-0862">Zinc</keyword>
<evidence type="ECO:0000256" key="2">
    <source>
        <dbReference type="ARBA" id="ARBA00007353"/>
    </source>
</evidence>
<comment type="catalytic activity">
    <reaction evidence="9">
        <text>S-methyl-5'-thioadenosine + phosphate = 5-(methylsulfanyl)-alpha-D-ribose 1-phosphate + adenine</text>
        <dbReference type="Rhea" id="RHEA:11852"/>
        <dbReference type="ChEBI" id="CHEBI:16708"/>
        <dbReference type="ChEBI" id="CHEBI:17509"/>
        <dbReference type="ChEBI" id="CHEBI:43474"/>
        <dbReference type="ChEBI" id="CHEBI:58533"/>
        <dbReference type="EC" id="2.4.2.28"/>
    </reaction>
    <physiologicalReaction direction="left-to-right" evidence="9">
        <dbReference type="Rhea" id="RHEA:11853"/>
    </physiologicalReaction>
</comment>
<evidence type="ECO:0000256" key="6">
    <source>
        <dbReference type="ARBA" id="ARBA00022833"/>
    </source>
</evidence>
<keyword evidence="3" id="KW-0808">Transferase</keyword>
<evidence type="ECO:0000313" key="11">
    <source>
        <dbReference type="EMBL" id="MBB6003624.1"/>
    </source>
</evidence>
<dbReference type="InterPro" id="IPR038371">
    <property type="entry name" value="Cu_polyphenol_OxRdtase_sf"/>
</dbReference>
<sequence>MFTKPKIFQQFPKLVAAESTRKDGYSEAPFTSLNLGLHSGDNLETVYKNRDKFFEALGFSAEKVAYSYQIHEDKILSATKAGSYEGFDALITNQADVFVTVTVADCTPILIYDEKQKVVASIHAGWRGTVLGIVTKTIQQMTADFGTNPADCFAYIGTCIDECSFEVGEEVAQNFEQKFKRFDAEKDKYFVDLKQANLAQLLEAGVPDNQIEVSKFSTVLDNESYFSHRKEKGKTGRMLAIIGLKND</sequence>
<keyword evidence="4" id="KW-0479">Metal-binding</keyword>
<evidence type="ECO:0000256" key="1">
    <source>
        <dbReference type="ARBA" id="ARBA00000553"/>
    </source>
</evidence>
<comment type="caution">
    <text evidence="11">The sequence shown here is derived from an EMBL/GenBank/DDBJ whole genome shotgun (WGS) entry which is preliminary data.</text>
</comment>
<evidence type="ECO:0000256" key="3">
    <source>
        <dbReference type="ARBA" id="ARBA00022679"/>
    </source>
</evidence>
<evidence type="ECO:0000256" key="9">
    <source>
        <dbReference type="ARBA" id="ARBA00049893"/>
    </source>
</evidence>
<reference evidence="11 12" key="1">
    <citation type="submission" date="2020-08" db="EMBL/GenBank/DDBJ databases">
        <title>Functional genomics of gut bacteria from endangered species of beetles.</title>
        <authorList>
            <person name="Carlos-Shanley C."/>
        </authorList>
    </citation>
    <scope>NUCLEOTIDE SEQUENCE [LARGE SCALE GENOMIC DNA]</scope>
    <source>
        <strain evidence="11 12">S00070</strain>
    </source>
</reference>
<keyword evidence="12" id="KW-1185">Reference proteome</keyword>
<evidence type="ECO:0000256" key="5">
    <source>
        <dbReference type="ARBA" id="ARBA00022801"/>
    </source>
</evidence>
<dbReference type="Pfam" id="PF02578">
    <property type="entry name" value="Cu-oxidase_4"/>
    <property type="match status" value="1"/>
</dbReference>
<comment type="catalytic activity">
    <reaction evidence="1">
        <text>inosine + phosphate = alpha-D-ribose 1-phosphate + hypoxanthine</text>
        <dbReference type="Rhea" id="RHEA:27646"/>
        <dbReference type="ChEBI" id="CHEBI:17368"/>
        <dbReference type="ChEBI" id="CHEBI:17596"/>
        <dbReference type="ChEBI" id="CHEBI:43474"/>
        <dbReference type="ChEBI" id="CHEBI:57720"/>
        <dbReference type="EC" id="2.4.2.1"/>
    </reaction>
    <physiologicalReaction direction="left-to-right" evidence="1">
        <dbReference type="Rhea" id="RHEA:27647"/>
    </physiologicalReaction>
</comment>
<dbReference type="AlphaFoldDB" id="A0A841EN36"/>
<keyword evidence="5" id="KW-0378">Hydrolase</keyword>
<accession>A0A841EN36</accession>
<dbReference type="RefSeq" id="WP_184134180.1">
    <property type="nucleotide sequence ID" value="NZ_JACHKT010000015.1"/>
</dbReference>
<dbReference type="InterPro" id="IPR003730">
    <property type="entry name" value="Cu_polyphenol_OxRdtase"/>
</dbReference>